<organism evidence="1">
    <name type="scientific">Cacopsylla melanoneura</name>
    <dbReference type="NCBI Taxonomy" id="428564"/>
    <lineage>
        <taxon>Eukaryota</taxon>
        <taxon>Metazoa</taxon>
        <taxon>Ecdysozoa</taxon>
        <taxon>Arthropoda</taxon>
        <taxon>Hexapoda</taxon>
        <taxon>Insecta</taxon>
        <taxon>Pterygota</taxon>
        <taxon>Neoptera</taxon>
        <taxon>Paraneoptera</taxon>
        <taxon>Hemiptera</taxon>
        <taxon>Sternorrhyncha</taxon>
        <taxon>Psylloidea</taxon>
        <taxon>Psyllidae</taxon>
        <taxon>Psyllinae</taxon>
        <taxon>Cacopsylla</taxon>
    </lineage>
</organism>
<dbReference type="EMBL" id="HBUF01381615">
    <property type="protein sequence ID" value="CAG6730517.1"/>
    <property type="molecule type" value="Transcribed_RNA"/>
</dbReference>
<reference evidence="1" key="1">
    <citation type="submission" date="2021-05" db="EMBL/GenBank/DDBJ databases">
        <authorList>
            <person name="Alioto T."/>
            <person name="Alioto T."/>
            <person name="Gomez Garrido J."/>
        </authorList>
    </citation>
    <scope>NUCLEOTIDE SEQUENCE</scope>
</reference>
<evidence type="ECO:0000313" key="1">
    <source>
        <dbReference type="EMBL" id="CAG6730517.1"/>
    </source>
</evidence>
<accession>A0A8D8YKH7</accession>
<name>A0A8D8YKH7_9HEMI</name>
<dbReference type="AlphaFoldDB" id="A0A8D8YKH7"/>
<dbReference type="EMBL" id="HBUF01381614">
    <property type="protein sequence ID" value="CAG6730515.1"/>
    <property type="molecule type" value="Transcribed_RNA"/>
</dbReference>
<sequence length="101" mass="11669">MPLPATRRRRSQPRTATEVTRLMPVTKAQVRTLARKMRRSDTGSIFLSHPCEVKIPIRPRTIYYLRLVNCVPRDSGHQCCHLTWFCLHLSLLSKIGKLCPT</sequence>
<protein>
    <submittedName>
        <fullName evidence="1">Uncharacterized protein</fullName>
    </submittedName>
</protein>
<proteinExistence type="predicted"/>